<organism evidence="6 7">
    <name type="scientific">Solitalea longa</name>
    <dbReference type="NCBI Taxonomy" id="2079460"/>
    <lineage>
        <taxon>Bacteria</taxon>
        <taxon>Pseudomonadati</taxon>
        <taxon>Bacteroidota</taxon>
        <taxon>Sphingobacteriia</taxon>
        <taxon>Sphingobacteriales</taxon>
        <taxon>Sphingobacteriaceae</taxon>
        <taxon>Solitalea</taxon>
    </lineage>
</organism>
<evidence type="ECO:0000259" key="5">
    <source>
        <dbReference type="Pfam" id="PF08281"/>
    </source>
</evidence>
<dbReference type="InterPro" id="IPR013249">
    <property type="entry name" value="RNA_pol_sigma70_r4_t2"/>
</dbReference>
<dbReference type="Gene3D" id="1.10.1740.10">
    <property type="match status" value="1"/>
</dbReference>
<dbReference type="Proteomes" id="UP000236893">
    <property type="component" value="Unassembled WGS sequence"/>
</dbReference>
<dbReference type="PANTHER" id="PTHR43133">
    <property type="entry name" value="RNA POLYMERASE ECF-TYPE SIGMA FACTO"/>
    <property type="match status" value="1"/>
</dbReference>
<dbReference type="EMBL" id="PQVF01000003">
    <property type="protein sequence ID" value="POY37924.1"/>
    <property type="molecule type" value="Genomic_DNA"/>
</dbReference>
<dbReference type="Pfam" id="PF08281">
    <property type="entry name" value="Sigma70_r4_2"/>
    <property type="match status" value="1"/>
</dbReference>
<dbReference type="PANTHER" id="PTHR43133:SF46">
    <property type="entry name" value="RNA POLYMERASE SIGMA-70 FACTOR ECF SUBFAMILY"/>
    <property type="match status" value="1"/>
</dbReference>
<proteinExistence type="inferred from homology"/>
<dbReference type="InterPro" id="IPR039425">
    <property type="entry name" value="RNA_pol_sigma-70-like"/>
</dbReference>
<evidence type="ECO:0000256" key="4">
    <source>
        <dbReference type="ARBA" id="ARBA00023163"/>
    </source>
</evidence>
<evidence type="ECO:0000256" key="2">
    <source>
        <dbReference type="ARBA" id="ARBA00023015"/>
    </source>
</evidence>
<accession>A0A2S5A5Y7</accession>
<dbReference type="NCBIfam" id="TIGR02937">
    <property type="entry name" value="sigma70-ECF"/>
    <property type="match status" value="1"/>
</dbReference>
<gene>
    <name evidence="6" type="ORF">C3K47_05200</name>
</gene>
<dbReference type="Gene3D" id="1.10.10.10">
    <property type="entry name" value="Winged helix-like DNA-binding domain superfamily/Winged helix DNA-binding domain"/>
    <property type="match status" value="1"/>
</dbReference>
<keyword evidence="4" id="KW-0804">Transcription</keyword>
<dbReference type="InterPro" id="IPR013325">
    <property type="entry name" value="RNA_pol_sigma_r2"/>
</dbReference>
<dbReference type="GO" id="GO:0016987">
    <property type="term" value="F:sigma factor activity"/>
    <property type="evidence" value="ECO:0007669"/>
    <property type="project" value="UniProtKB-KW"/>
</dbReference>
<keyword evidence="7" id="KW-1185">Reference proteome</keyword>
<reference evidence="6 7" key="1">
    <citation type="submission" date="2018-01" db="EMBL/GenBank/DDBJ databases">
        <authorList>
            <person name="Gaut B.S."/>
            <person name="Morton B.R."/>
            <person name="Clegg M.T."/>
            <person name="Duvall M.R."/>
        </authorList>
    </citation>
    <scope>NUCLEOTIDE SEQUENCE [LARGE SCALE GENOMIC DNA]</scope>
    <source>
        <strain evidence="6 7">HR-AV</strain>
    </source>
</reference>
<dbReference type="GO" id="GO:0006352">
    <property type="term" value="P:DNA-templated transcription initiation"/>
    <property type="evidence" value="ECO:0007669"/>
    <property type="project" value="InterPro"/>
</dbReference>
<comment type="caution">
    <text evidence="6">The sequence shown here is derived from an EMBL/GenBank/DDBJ whole genome shotgun (WGS) entry which is preliminary data.</text>
</comment>
<feature type="domain" description="RNA polymerase sigma factor 70 region 4 type 2" evidence="5">
    <location>
        <begin position="124"/>
        <end position="176"/>
    </location>
</feature>
<evidence type="ECO:0000313" key="7">
    <source>
        <dbReference type="Proteomes" id="UP000236893"/>
    </source>
</evidence>
<dbReference type="GO" id="GO:0003677">
    <property type="term" value="F:DNA binding"/>
    <property type="evidence" value="ECO:0007669"/>
    <property type="project" value="InterPro"/>
</dbReference>
<evidence type="ECO:0000256" key="3">
    <source>
        <dbReference type="ARBA" id="ARBA00023082"/>
    </source>
</evidence>
<evidence type="ECO:0000256" key="1">
    <source>
        <dbReference type="ARBA" id="ARBA00010641"/>
    </source>
</evidence>
<keyword evidence="2" id="KW-0805">Transcription regulation</keyword>
<protein>
    <recommendedName>
        <fullName evidence="5">RNA polymerase sigma factor 70 region 4 type 2 domain-containing protein</fullName>
    </recommendedName>
</protein>
<dbReference type="OrthoDB" id="9150024at2"/>
<dbReference type="SUPFAM" id="SSF88659">
    <property type="entry name" value="Sigma3 and sigma4 domains of RNA polymerase sigma factors"/>
    <property type="match status" value="1"/>
</dbReference>
<dbReference type="AlphaFoldDB" id="A0A2S5A5Y7"/>
<dbReference type="SUPFAM" id="SSF88946">
    <property type="entry name" value="Sigma2 domain of RNA polymerase sigma factors"/>
    <property type="match status" value="1"/>
</dbReference>
<dbReference type="InterPro" id="IPR036388">
    <property type="entry name" value="WH-like_DNA-bd_sf"/>
</dbReference>
<evidence type="ECO:0000313" key="6">
    <source>
        <dbReference type="EMBL" id="POY37924.1"/>
    </source>
</evidence>
<sequence length="199" mass="23744">MLLLMNVLSNNPDETIESNTINTLYKEYYNYLVFVGLKQGVELDIVKDIINQTFLAFLEKQINFKEIKNVKSFVITSFKRKLIDNYREDVKKYNYLNQNLFQNEIDPSIEDRILHNQSWVELKNKLEKAFQQLPPRCQTAIFLKYYEGLNNEQIVERTGLTTRSVYNNLFEGIKKMREIMENENIDSKFLPDLLLFMFI</sequence>
<keyword evidence="3" id="KW-0731">Sigma factor</keyword>
<name>A0A2S5A5Y7_9SPHI</name>
<dbReference type="InterPro" id="IPR014284">
    <property type="entry name" value="RNA_pol_sigma-70_dom"/>
</dbReference>
<dbReference type="InterPro" id="IPR013324">
    <property type="entry name" value="RNA_pol_sigma_r3/r4-like"/>
</dbReference>
<comment type="similarity">
    <text evidence="1">Belongs to the sigma-70 factor family. ECF subfamily.</text>
</comment>